<dbReference type="SUPFAM" id="SSF55729">
    <property type="entry name" value="Acyl-CoA N-acyltransferases (Nat)"/>
    <property type="match status" value="1"/>
</dbReference>
<name>A0A1U7CRZ8_9BACT</name>
<dbReference type="CDD" id="cd04301">
    <property type="entry name" value="NAT_SF"/>
    <property type="match status" value="1"/>
</dbReference>
<dbReference type="InterPro" id="IPR052729">
    <property type="entry name" value="Acyl/Acetyltrans_Enzymes"/>
</dbReference>
<dbReference type="PANTHER" id="PTHR47237:SF2">
    <property type="entry name" value="BLL4206 PROTEIN"/>
    <property type="match status" value="1"/>
</dbReference>
<keyword evidence="2" id="KW-0012">Acyltransferase</keyword>
<dbReference type="Proteomes" id="UP000186309">
    <property type="component" value="Chromosome"/>
</dbReference>
<sequence>MVNIRPMTADDVADAMRLKAEAGWNQVAADWERFLALDRDGCFVAESQGRVVGSVTSCRFGPVAWIAMVLVEKARRGAGIGRSLLVHALEHLEAAGARSIRLDATSMGRPLYESLGFRVDFHLDRYSGIVETVEAEGTSRPARPADLDGIAALDRIATGTDRRILVDRLLRDNPLESLVAVPIRGFALWRPGSSADQIGPCIAEPDAGQALLNDVGRRLAGRRVIVDIPTSNVDAVAWAERAGLKPSREFWRMTRGEPVVEDLSRLWASSGPEMG</sequence>
<organism evidence="2 3">
    <name type="scientific">Paludisphaera borealis</name>
    <dbReference type="NCBI Taxonomy" id="1387353"/>
    <lineage>
        <taxon>Bacteria</taxon>
        <taxon>Pseudomonadati</taxon>
        <taxon>Planctomycetota</taxon>
        <taxon>Planctomycetia</taxon>
        <taxon>Isosphaerales</taxon>
        <taxon>Isosphaeraceae</taxon>
        <taxon>Paludisphaera</taxon>
    </lineage>
</organism>
<reference evidence="3" key="1">
    <citation type="submission" date="2016-12" db="EMBL/GenBank/DDBJ databases">
        <title>Comparative genomics of four Isosphaeraceae planctomycetes: a common pool of plasmids and glycoside hydrolase genes.</title>
        <authorList>
            <person name="Ivanova A."/>
        </authorList>
    </citation>
    <scope>NUCLEOTIDE SEQUENCE [LARGE SCALE GENOMIC DNA]</scope>
    <source>
        <strain evidence="3">PX4</strain>
    </source>
</reference>
<proteinExistence type="predicted"/>
<dbReference type="InterPro" id="IPR041496">
    <property type="entry name" value="YitH/HolE_GNAT"/>
</dbReference>
<keyword evidence="3" id="KW-1185">Reference proteome</keyword>
<evidence type="ECO:0000259" key="1">
    <source>
        <dbReference type="PROSITE" id="PS51186"/>
    </source>
</evidence>
<dbReference type="Gene3D" id="3.40.630.30">
    <property type="match status" value="1"/>
</dbReference>
<accession>A0A1U7CRZ8</accession>
<gene>
    <name evidence="2" type="primary">mshD_3</name>
    <name evidence="2" type="ORF">BSF38_03238</name>
</gene>
<dbReference type="GO" id="GO:0035447">
    <property type="term" value="F:mycothiol synthase activity"/>
    <property type="evidence" value="ECO:0007669"/>
    <property type="project" value="UniProtKB-EC"/>
</dbReference>
<dbReference type="PROSITE" id="PS51186">
    <property type="entry name" value="GNAT"/>
    <property type="match status" value="1"/>
</dbReference>
<evidence type="ECO:0000313" key="2">
    <source>
        <dbReference type="EMBL" id="APW61711.1"/>
    </source>
</evidence>
<dbReference type="Gene3D" id="3.40.630.90">
    <property type="match status" value="1"/>
</dbReference>
<dbReference type="RefSeq" id="WP_076347276.1">
    <property type="nucleotide sequence ID" value="NZ_CP019082.1"/>
</dbReference>
<dbReference type="EC" id="2.3.1.189" evidence="2"/>
<keyword evidence="2" id="KW-0808">Transferase</keyword>
<dbReference type="PANTHER" id="PTHR47237">
    <property type="entry name" value="SLL0310 PROTEIN"/>
    <property type="match status" value="1"/>
</dbReference>
<dbReference type="InterPro" id="IPR016181">
    <property type="entry name" value="Acyl_CoA_acyltransferase"/>
</dbReference>
<dbReference type="AlphaFoldDB" id="A0A1U7CRZ8"/>
<dbReference type="Pfam" id="PF18014">
    <property type="entry name" value="Acetyltransf_18"/>
    <property type="match status" value="1"/>
</dbReference>
<protein>
    <submittedName>
        <fullName evidence="2">Mycothiol acetyltransferase</fullName>
        <ecNumber evidence="2">2.3.1.189</ecNumber>
    </submittedName>
</protein>
<dbReference type="OrthoDB" id="8453373at2"/>
<dbReference type="InterPro" id="IPR000182">
    <property type="entry name" value="GNAT_dom"/>
</dbReference>
<dbReference type="Pfam" id="PF13508">
    <property type="entry name" value="Acetyltransf_7"/>
    <property type="match status" value="1"/>
</dbReference>
<feature type="domain" description="N-acetyltransferase" evidence="1">
    <location>
        <begin position="2"/>
        <end position="136"/>
    </location>
</feature>
<dbReference type="STRING" id="1387353.BSF38_03238"/>
<dbReference type="KEGG" id="pbor:BSF38_03238"/>
<evidence type="ECO:0000313" key="3">
    <source>
        <dbReference type="Proteomes" id="UP000186309"/>
    </source>
</evidence>
<dbReference type="EMBL" id="CP019082">
    <property type="protein sequence ID" value="APW61711.1"/>
    <property type="molecule type" value="Genomic_DNA"/>
</dbReference>